<sequence length="118" mass="13595">MTWNVELHDDFEPEFDGLDEAIKDALLKRLALLKIKGPQLGRPTVDTLERSRHPNLKELRFNEGGGVWRFAFAFDPERQAIILCGGDKAGENQKAFYRWLIDLADARFDDHLEKQKGN</sequence>
<accession>A0A081BF23</accession>
<dbReference type="AlphaFoldDB" id="A0A081BF23"/>
<keyword evidence="2" id="KW-1185">Reference proteome</keyword>
<organism evidence="1 2">
    <name type="scientific">Tepidicaulis marinus</name>
    <dbReference type="NCBI Taxonomy" id="1333998"/>
    <lineage>
        <taxon>Bacteria</taxon>
        <taxon>Pseudomonadati</taxon>
        <taxon>Pseudomonadota</taxon>
        <taxon>Alphaproteobacteria</taxon>
        <taxon>Hyphomicrobiales</taxon>
        <taxon>Parvibaculaceae</taxon>
        <taxon>Tepidicaulis</taxon>
    </lineage>
</organism>
<dbReference type="Pfam" id="PF05973">
    <property type="entry name" value="Gp49"/>
    <property type="match status" value="1"/>
</dbReference>
<evidence type="ECO:0000313" key="1">
    <source>
        <dbReference type="EMBL" id="GAK46641.1"/>
    </source>
</evidence>
<dbReference type="RefSeq" id="WP_045449456.1">
    <property type="nucleotide sequence ID" value="NZ_BBIO01000023.1"/>
</dbReference>
<dbReference type="STRING" id="1333998.M2A_3140"/>
<reference evidence="1 2" key="1">
    <citation type="submission" date="2014-07" db="EMBL/GenBank/DDBJ databases">
        <title>Tepidicaulis marinum gen. nov., sp. nov., a novel marine bacterium denitrifying nitrate to nitrous oxide strictly under microaerobic conditions.</title>
        <authorList>
            <person name="Takeuchi M."/>
            <person name="Yamagishi T."/>
            <person name="Kamagata Y."/>
            <person name="Oshima K."/>
            <person name="Hattori M."/>
            <person name="Katayama T."/>
            <person name="Hanada S."/>
            <person name="Tamaki H."/>
            <person name="Marumo K."/>
            <person name="Maeda H."/>
            <person name="Nedachi M."/>
            <person name="Iwasaki W."/>
            <person name="Suwa Y."/>
            <person name="Sakata S."/>
        </authorList>
    </citation>
    <scope>NUCLEOTIDE SEQUENCE [LARGE SCALE GENOMIC DNA]</scope>
    <source>
        <strain evidence="1 2">MA2</strain>
    </source>
</reference>
<proteinExistence type="predicted"/>
<name>A0A081BF23_9HYPH</name>
<dbReference type="eggNOG" id="COG4683">
    <property type="taxonomic scope" value="Bacteria"/>
</dbReference>
<dbReference type="EMBL" id="BBIO01000023">
    <property type="protein sequence ID" value="GAK46641.1"/>
    <property type="molecule type" value="Genomic_DNA"/>
</dbReference>
<gene>
    <name evidence="1" type="ORF">M2A_3140</name>
</gene>
<dbReference type="Proteomes" id="UP000028702">
    <property type="component" value="Unassembled WGS sequence"/>
</dbReference>
<dbReference type="InterPro" id="IPR009241">
    <property type="entry name" value="HigB-like"/>
</dbReference>
<evidence type="ECO:0000313" key="2">
    <source>
        <dbReference type="Proteomes" id="UP000028702"/>
    </source>
</evidence>
<comment type="caution">
    <text evidence="1">The sequence shown here is derived from an EMBL/GenBank/DDBJ whole genome shotgun (WGS) entry which is preliminary data.</text>
</comment>
<protein>
    <submittedName>
        <fullName evidence="1">Conserved protein</fullName>
    </submittedName>
</protein>